<dbReference type="AlphaFoldDB" id="A0A844FIN4"/>
<accession>A0A844FIN4</accession>
<evidence type="ECO:0000313" key="2">
    <source>
        <dbReference type="EMBL" id="MSS43963.1"/>
    </source>
</evidence>
<keyword evidence="1" id="KW-0175">Coiled coil</keyword>
<proteinExistence type="predicted"/>
<dbReference type="InterPro" id="IPR030910">
    <property type="entry name" value="SLAP_dom"/>
</dbReference>
<comment type="caution">
    <text evidence="2">The sequence shown here is derived from an EMBL/GenBank/DDBJ whole genome shotgun (WGS) entry which is preliminary data.</text>
</comment>
<sequence length="155" mass="18179">MYNVEGSLFYYVYKTMKVVCMNKKLEVFIKTELNLAEEEKRVKFLEKELEDLNMKRPIKDGEVSINTTHIQDEEDYTKLGFFIRNATSEIIKLEKIPVKFIAKEGYILDMKGYKLKSPLEIPSYSAMPCSIDVDKESYPDFTYRVVVDSRIGFNK</sequence>
<gene>
    <name evidence="2" type="ORF">FYJ27_09515</name>
</gene>
<name>A0A844FIN4_9FIRM</name>
<organism evidence="2 3">
    <name type="scientific">Anaerosalibacter bizertensis</name>
    <dbReference type="NCBI Taxonomy" id="932217"/>
    <lineage>
        <taxon>Bacteria</taxon>
        <taxon>Bacillati</taxon>
        <taxon>Bacillota</taxon>
        <taxon>Tissierellia</taxon>
        <taxon>Tissierellales</taxon>
        <taxon>Sporanaerobacteraceae</taxon>
        <taxon>Anaerosalibacter</taxon>
    </lineage>
</organism>
<dbReference type="Proteomes" id="UP000462760">
    <property type="component" value="Unassembled WGS sequence"/>
</dbReference>
<dbReference type="EMBL" id="VULR01000013">
    <property type="protein sequence ID" value="MSS43963.1"/>
    <property type="molecule type" value="Genomic_DNA"/>
</dbReference>
<protein>
    <submittedName>
        <fullName evidence="2">SLAP domain-containing protein</fullName>
    </submittedName>
</protein>
<feature type="coiled-coil region" evidence="1">
    <location>
        <begin position="28"/>
        <end position="55"/>
    </location>
</feature>
<dbReference type="NCBIfam" id="TIGR04398">
    <property type="entry name" value="SLAP_DUP"/>
    <property type="match status" value="1"/>
</dbReference>
<dbReference type="OrthoDB" id="1707688at2"/>
<reference evidence="2 3" key="1">
    <citation type="submission" date="2019-08" db="EMBL/GenBank/DDBJ databases">
        <title>In-depth cultivation of the pig gut microbiome towards novel bacterial diversity and tailored functional studies.</title>
        <authorList>
            <person name="Wylensek D."/>
            <person name="Hitch T.C.A."/>
            <person name="Clavel T."/>
        </authorList>
    </citation>
    <scope>NUCLEOTIDE SEQUENCE [LARGE SCALE GENOMIC DNA]</scope>
    <source>
        <strain evidence="2 3">Med78-601-WT-4W-RMD-3</strain>
    </source>
</reference>
<evidence type="ECO:0000313" key="3">
    <source>
        <dbReference type="Proteomes" id="UP000462760"/>
    </source>
</evidence>
<evidence type="ECO:0000256" key="1">
    <source>
        <dbReference type="SAM" id="Coils"/>
    </source>
</evidence>